<dbReference type="Pfam" id="PF00391">
    <property type="entry name" value="PEP-utilizers"/>
    <property type="match status" value="1"/>
</dbReference>
<evidence type="ECO:0000256" key="3">
    <source>
        <dbReference type="ARBA" id="ARBA00007837"/>
    </source>
</evidence>
<feature type="domain" description="PEP-utilising enzyme C-terminal" evidence="15">
    <location>
        <begin position="534"/>
        <end position="882"/>
    </location>
</feature>
<comment type="function">
    <text evidence="2">Catalyzes the reversible phosphorylation of pyruvate and phosphate.</text>
</comment>
<evidence type="ECO:0000256" key="10">
    <source>
        <dbReference type="ARBA" id="ARBA00022840"/>
    </source>
</evidence>
<keyword evidence="10" id="KW-0067">ATP-binding</keyword>
<reference evidence="16 17" key="1">
    <citation type="submission" date="2021-03" db="EMBL/GenBank/DDBJ databases">
        <title>Geobacter metallireducens gen. nov. sp. nov., a microorganism capable of coupling the complete oxidation of organic compounds to the reduction of iron and other metals.</title>
        <authorList>
            <person name="Li Y."/>
        </authorList>
    </citation>
    <scope>NUCLEOTIDE SEQUENCE [LARGE SCALE GENOMIC DNA]</scope>
    <source>
        <strain evidence="16 17">Jerry-YX</strain>
    </source>
</reference>
<dbReference type="PIRSF" id="PIRSF000853">
    <property type="entry name" value="PPDK"/>
    <property type="match status" value="1"/>
</dbReference>
<evidence type="ECO:0000259" key="14">
    <source>
        <dbReference type="Pfam" id="PF01326"/>
    </source>
</evidence>
<dbReference type="RefSeq" id="WP_207163991.1">
    <property type="nucleotide sequence ID" value="NZ_CP071382.1"/>
</dbReference>
<name>A0ABX7Q5L2_9BACT</name>
<feature type="domain" description="Pyruvate phosphate dikinase AMP/ATP-binding" evidence="14">
    <location>
        <begin position="22"/>
        <end position="303"/>
    </location>
</feature>
<comment type="catalytic activity">
    <reaction evidence="12">
        <text>pyruvate + phosphate + ATP = phosphoenolpyruvate + AMP + diphosphate + H(+)</text>
        <dbReference type="Rhea" id="RHEA:10756"/>
        <dbReference type="ChEBI" id="CHEBI:15361"/>
        <dbReference type="ChEBI" id="CHEBI:15378"/>
        <dbReference type="ChEBI" id="CHEBI:30616"/>
        <dbReference type="ChEBI" id="CHEBI:33019"/>
        <dbReference type="ChEBI" id="CHEBI:43474"/>
        <dbReference type="ChEBI" id="CHEBI:58702"/>
        <dbReference type="ChEBI" id="CHEBI:456215"/>
        <dbReference type="EC" id="2.7.9.1"/>
    </reaction>
</comment>
<dbReference type="EC" id="2.7.9.1" evidence="4 12"/>
<dbReference type="Gene3D" id="3.20.20.60">
    <property type="entry name" value="Phosphoenolpyruvate-binding domains"/>
    <property type="match status" value="1"/>
</dbReference>
<proteinExistence type="inferred from homology"/>
<evidence type="ECO:0000256" key="7">
    <source>
        <dbReference type="ARBA" id="ARBA00022723"/>
    </source>
</evidence>
<dbReference type="NCBIfam" id="NF004531">
    <property type="entry name" value="PRK05878.1"/>
    <property type="match status" value="1"/>
</dbReference>
<keyword evidence="6 16" id="KW-0808">Transferase</keyword>
<sequence>MAEKYVYFFGNGNAEGKADMKNLLGGKGANLAEMTAIGLPVPPGFTITTEVCTYYYANNQTYPASLAAEVAGNLKQVEAIMGRTFGDPKNPLLVSVRSGARASMPGMMDTILNLGLNDETVQGIIAQSGDERFAYDAYRRFVQMYSDVVMGMDKDALEHLLEEKKEAKGVKLDTELTAADWKELVGKFKAKIKDVLGVTFPENPQDQLWGAVGAVFGSWMNQRAITYRRLNGIPADWGTAVNVQSMVYGNMGNDCATGVAFTRDPSTGENYFYGEYLVNAQGEDVVAGIRTPQPINRSNSKDSTLPAMEEVMPECYKQLVDIRGILEKHYRDMQDIEFTIEKGKLFMLQTRNGKRTAKAAIKVAVDMVNEGLIDEKTAVLRVSPSQLDQLLHPSLDPKAKKNVIAKGLPASPGAASGEVVFTADEAEAAGRLGLKVILVRVETSPEDIHGMHAAQGILTARGGMTSHAAVVARGMGKCCVAGCGDIKVDYAAGQFMTAKGELVKKGDTITLDGSTGEVMLGEVPTVAPQLTGDFGILMGWVDNYRKLKVRTNADTPNDSRVAREFGAEGIGLCRTEHMFFEADRIAAVREMILSDDVEGRKRALAKILPMQKGDFLGIFREMKDLPVTIRLLDPPLHEFLPQDDKDIDALAKTMGVTAQTLKNKVDYLHEFNPMLGHRGCRLGLTFPEIYDMQVQAIMEAACELTKNEGFTIVPEIMIPLVGVVSELARLRENTVRVCEEVIAAYGVKINYLIGTMIELPRAAITADEIARQADFFSFGTNDLTQTTFGLSRDDAGKFLPFYVESGLLEEDPFVSLDQNGVGVLVKMATEKGRATRPGIKLGICGEHGGDPSSVIFCHKIGLDYVSCSPFRVPIARLAAAHAALEEAN</sequence>
<evidence type="ECO:0000259" key="15">
    <source>
        <dbReference type="Pfam" id="PF02896"/>
    </source>
</evidence>
<dbReference type="PROSITE" id="PS00370">
    <property type="entry name" value="PEP_ENZYMES_PHOS_SITE"/>
    <property type="match status" value="1"/>
</dbReference>
<dbReference type="EMBL" id="CP071382">
    <property type="protein sequence ID" value="QSV46203.1"/>
    <property type="molecule type" value="Genomic_DNA"/>
</dbReference>
<organism evidence="16 17">
    <name type="scientific">Geobacter benzoatilyticus</name>
    <dbReference type="NCBI Taxonomy" id="2815309"/>
    <lineage>
        <taxon>Bacteria</taxon>
        <taxon>Pseudomonadati</taxon>
        <taxon>Thermodesulfobacteriota</taxon>
        <taxon>Desulfuromonadia</taxon>
        <taxon>Geobacterales</taxon>
        <taxon>Geobacteraceae</taxon>
        <taxon>Geobacter</taxon>
    </lineage>
</organism>
<dbReference type="InterPro" id="IPR036637">
    <property type="entry name" value="Phosphohistidine_dom_sf"/>
</dbReference>
<dbReference type="Proteomes" id="UP000663651">
    <property type="component" value="Chromosome"/>
</dbReference>
<evidence type="ECO:0000256" key="9">
    <source>
        <dbReference type="ARBA" id="ARBA00022777"/>
    </source>
</evidence>
<evidence type="ECO:0000256" key="4">
    <source>
        <dbReference type="ARBA" id="ARBA00011994"/>
    </source>
</evidence>
<dbReference type="SUPFAM" id="SSF52009">
    <property type="entry name" value="Phosphohistidine domain"/>
    <property type="match status" value="1"/>
</dbReference>
<keyword evidence="8" id="KW-0547">Nucleotide-binding</keyword>
<feature type="domain" description="PEP-utilising enzyme mobile" evidence="13">
    <location>
        <begin position="436"/>
        <end position="516"/>
    </location>
</feature>
<dbReference type="Gene3D" id="3.50.30.10">
    <property type="entry name" value="Phosphohistidine domain"/>
    <property type="match status" value="1"/>
</dbReference>
<dbReference type="PANTHER" id="PTHR22931">
    <property type="entry name" value="PHOSPHOENOLPYRUVATE DIKINASE-RELATED"/>
    <property type="match status" value="1"/>
</dbReference>
<dbReference type="Gene3D" id="3.30.1490.20">
    <property type="entry name" value="ATP-grasp fold, A domain"/>
    <property type="match status" value="1"/>
</dbReference>
<evidence type="ECO:0000256" key="6">
    <source>
        <dbReference type="ARBA" id="ARBA00022679"/>
    </source>
</evidence>
<comment type="similarity">
    <text evidence="3 12">Belongs to the PEP-utilizing enzyme family.</text>
</comment>
<dbReference type="GO" id="GO:0050242">
    <property type="term" value="F:pyruvate, phosphate dikinase activity"/>
    <property type="evidence" value="ECO:0007669"/>
    <property type="project" value="UniProtKB-EC"/>
</dbReference>
<dbReference type="InterPro" id="IPR000121">
    <property type="entry name" value="PEP_util_C"/>
</dbReference>
<protein>
    <recommendedName>
        <fullName evidence="5 12">Pyruvate, phosphate dikinase</fullName>
        <ecNumber evidence="4 12">2.7.9.1</ecNumber>
    </recommendedName>
</protein>
<evidence type="ECO:0000256" key="12">
    <source>
        <dbReference type="PIRNR" id="PIRNR000853"/>
    </source>
</evidence>
<dbReference type="InterPro" id="IPR023151">
    <property type="entry name" value="PEP_util_CS"/>
</dbReference>
<dbReference type="PROSITE" id="PS00742">
    <property type="entry name" value="PEP_ENZYMES_2"/>
    <property type="match status" value="1"/>
</dbReference>
<keyword evidence="9" id="KW-0418">Kinase</keyword>
<dbReference type="Gene3D" id="3.30.470.20">
    <property type="entry name" value="ATP-grasp fold, B domain"/>
    <property type="match status" value="1"/>
</dbReference>
<dbReference type="NCBIfam" id="TIGR01828">
    <property type="entry name" value="pyru_phos_dikin"/>
    <property type="match status" value="1"/>
</dbReference>
<dbReference type="Pfam" id="PF02896">
    <property type="entry name" value="PEP-utilizers_C"/>
    <property type="match status" value="1"/>
</dbReference>
<dbReference type="InterPro" id="IPR040442">
    <property type="entry name" value="Pyrv_kinase-like_dom_sf"/>
</dbReference>
<evidence type="ECO:0000256" key="5">
    <source>
        <dbReference type="ARBA" id="ARBA00020138"/>
    </source>
</evidence>
<dbReference type="InterPro" id="IPR015813">
    <property type="entry name" value="Pyrv/PenolPyrv_kinase-like_dom"/>
</dbReference>
<dbReference type="Gene3D" id="1.20.80.30">
    <property type="match status" value="1"/>
</dbReference>
<feature type="domain" description="Pyruvate phosphate dikinase AMP/ATP-binding" evidence="14">
    <location>
        <begin position="314"/>
        <end position="368"/>
    </location>
</feature>
<dbReference type="Gene3D" id="1.10.189.10">
    <property type="entry name" value="Pyruvate Phosphate Dikinase, domain 2"/>
    <property type="match status" value="1"/>
</dbReference>
<dbReference type="InterPro" id="IPR010121">
    <property type="entry name" value="Pyruvate_phosphate_dikinase"/>
</dbReference>
<comment type="cofactor">
    <cofactor evidence="1 12">
        <name>Mg(2+)</name>
        <dbReference type="ChEBI" id="CHEBI:18420"/>
    </cofactor>
</comment>
<keyword evidence="11" id="KW-0460">Magnesium</keyword>
<dbReference type="PANTHER" id="PTHR22931:SF9">
    <property type="entry name" value="PYRUVATE, PHOSPHATE DIKINASE 1, CHLOROPLASTIC"/>
    <property type="match status" value="1"/>
</dbReference>
<dbReference type="InterPro" id="IPR008279">
    <property type="entry name" value="PEP-util_enz_mobile_dom"/>
</dbReference>
<evidence type="ECO:0000256" key="11">
    <source>
        <dbReference type="ARBA" id="ARBA00022842"/>
    </source>
</evidence>
<dbReference type="InterPro" id="IPR002192">
    <property type="entry name" value="PPDK_AMP/ATP-bd"/>
</dbReference>
<keyword evidence="16" id="KW-0670">Pyruvate</keyword>
<keyword evidence="17" id="KW-1185">Reference proteome</keyword>
<dbReference type="SUPFAM" id="SSF51621">
    <property type="entry name" value="Phosphoenolpyruvate/pyruvate domain"/>
    <property type="match status" value="1"/>
</dbReference>
<accession>A0ABX7Q5L2</accession>
<evidence type="ECO:0000256" key="1">
    <source>
        <dbReference type="ARBA" id="ARBA00001946"/>
    </source>
</evidence>
<dbReference type="SUPFAM" id="SSF56059">
    <property type="entry name" value="Glutathione synthetase ATP-binding domain-like"/>
    <property type="match status" value="1"/>
</dbReference>
<evidence type="ECO:0000256" key="2">
    <source>
        <dbReference type="ARBA" id="ARBA00003144"/>
    </source>
</evidence>
<keyword evidence="7" id="KW-0479">Metal-binding</keyword>
<dbReference type="InterPro" id="IPR013815">
    <property type="entry name" value="ATP_grasp_subdomain_1"/>
</dbReference>
<evidence type="ECO:0000256" key="8">
    <source>
        <dbReference type="ARBA" id="ARBA00022741"/>
    </source>
</evidence>
<dbReference type="InterPro" id="IPR018274">
    <property type="entry name" value="PEP_util_AS"/>
</dbReference>
<gene>
    <name evidence="16" type="ORF">JZM60_02675</name>
</gene>
<evidence type="ECO:0000313" key="17">
    <source>
        <dbReference type="Proteomes" id="UP000663651"/>
    </source>
</evidence>
<dbReference type="Pfam" id="PF01326">
    <property type="entry name" value="PPDK_N"/>
    <property type="match status" value="2"/>
</dbReference>
<evidence type="ECO:0000313" key="16">
    <source>
        <dbReference type="EMBL" id="QSV46203.1"/>
    </source>
</evidence>
<evidence type="ECO:0000259" key="13">
    <source>
        <dbReference type="Pfam" id="PF00391"/>
    </source>
</evidence>